<sequence>MEKHDSLWITAPYYLIIDLEATCSDNGPVPRQEMEIIEIGAVLLDSRTFNEAAEFQTFVKPVRHPRLTSFCTALTSIRQDQVEEAPGFVEALAALEAWRAPYGDSLFCSWGFYDRGQFEQDCEYHQVAYPFGDEHLNLKEAFSEMTNQKRRFGIGGALRNLGLYFEGTPHRGIDDVRNIVRIIRQVCQGG</sequence>
<dbReference type="InterPro" id="IPR047201">
    <property type="entry name" value="ERI-1_3'hExo-like"/>
</dbReference>
<dbReference type="RefSeq" id="WP_197442622.1">
    <property type="nucleotide sequence ID" value="NZ_CP036433.1"/>
</dbReference>
<evidence type="ECO:0000313" key="5">
    <source>
        <dbReference type="EMBL" id="QDU97707.1"/>
    </source>
</evidence>
<organism evidence="5 6">
    <name type="scientific">Lignipirellula cremea</name>
    <dbReference type="NCBI Taxonomy" id="2528010"/>
    <lineage>
        <taxon>Bacteria</taxon>
        <taxon>Pseudomonadati</taxon>
        <taxon>Planctomycetota</taxon>
        <taxon>Planctomycetia</taxon>
        <taxon>Pirellulales</taxon>
        <taxon>Pirellulaceae</taxon>
        <taxon>Lignipirellula</taxon>
    </lineage>
</organism>
<dbReference type="InterPro" id="IPR012337">
    <property type="entry name" value="RNaseH-like_sf"/>
</dbReference>
<keyword evidence="2" id="KW-0378">Hydrolase</keyword>
<dbReference type="GO" id="GO:0006259">
    <property type="term" value="P:DNA metabolic process"/>
    <property type="evidence" value="ECO:0007669"/>
    <property type="project" value="UniProtKB-ARBA"/>
</dbReference>
<name>A0A518E0U8_9BACT</name>
<dbReference type="SUPFAM" id="SSF53098">
    <property type="entry name" value="Ribonuclease H-like"/>
    <property type="match status" value="1"/>
</dbReference>
<keyword evidence="6" id="KW-1185">Reference proteome</keyword>
<dbReference type="InterPro" id="IPR051274">
    <property type="entry name" value="3-5_Exoribonuclease"/>
</dbReference>
<evidence type="ECO:0000256" key="3">
    <source>
        <dbReference type="ARBA" id="ARBA00022839"/>
    </source>
</evidence>
<accession>A0A518E0U8</accession>
<feature type="domain" description="Exonuclease" evidence="4">
    <location>
        <begin position="13"/>
        <end position="190"/>
    </location>
</feature>
<evidence type="ECO:0000256" key="2">
    <source>
        <dbReference type="ARBA" id="ARBA00022801"/>
    </source>
</evidence>
<evidence type="ECO:0000256" key="1">
    <source>
        <dbReference type="ARBA" id="ARBA00022722"/>
    </source>
</evidence>
<keyword evidence="1" id="KW-0540">Nuclease</keyword>
<evidence type="ECO:0000259" key="4">
    <source>
        <dbReference type="SMART" id="SM00479"/>
    </source>
</evidence>
<dbReference type="PANTHER" id="PTHR23044">
    <property type="entry name" value="3'-5' EXONUCLEASE ERI1-RELATED"/>
    <property type="match status" value="1"/>
</dbReference>
<dbReference type="PANTHER" id="PTHR23044:SF61">
    <property type="entry name" value="3'-5' EXORIBONUCLEASE 1-RELATED"/>
    <property type="match status" value="1"/>
</dbReference>
<dbReference type="CDD" id="cd06133">
    <property type="entry name" value="ERI-1_3'hExo_like"/>
    <property type="match status" value="1"/>
</dbReference>
<dbReference type="AlphaFoldDB" id="A0A518E0U8"/>
<protein>
    <submittedName>
        <fullName evidence="5">Sporulation inhibitor KapD</fullName>
    </submittedName>
</protein>
<dbReference type="GO" id="GO:0000175">
    <property type="term" value="F:3'-5'-RNA exonuclease activity"/>
    <property type="evidence" value="ECO:0007669"/>
    <property type="project" value="InterPro"/>
</dbReference>
<proteinExistence type="predicted"/>
<keyword evidence="3" id="KW-0269">Exonuclease</keyword>
<dbReference type="Pfam" id="PF00929">
    <property type="entry name" value="RNase_T"/>
    <property type="match status" value="1"/>
</dbReference>
<dbReference type="InterPro" id="IPR013520">
    <property type="entry name" value="Ribonucl_H"/>
</dbReference>
<gene>
    <name evidence="5" type="ORF">Pla8534_55600</name>
</gene>
<dbReference type="GO" id="GO:0003676">
    <property type="term" value="F:nucleic acid binding"/>
    <property type="evidence" value="ECO:0007669"/>
    <property type="project" value="InterPro"/>
</dbReference>
<dbReference type="Gene3D" id="3.30.420.10">
    <property type="entry name" value="Ribonuclease H-like superfamily/Ribonuclease H"/>
    <property type="match status" value="1"/>
</dbReference>
<dbReference type="EMBL" id="CP036433">
    <property type="protein sequence ID" value="QDU97707.1"/>
    <property type="molecule type" value="Genomic_DNA"/>
</dbReference>
<evidence type="ECO:0000313" key="6">
    <source>
        <dbReference type="Proteomes" id="UP000317648"/>
    </source>
</evidence>
<dbReference type="InterPro" id="IPR036397">
    <property type="entry name" value="RNaseH_sf"/>
</dbReference>
<dbReference type="Proteomes" id="UP000317648">
    <property type="component" value="Chromosome"/>
</dbReference>
<dbReference type="KEGG" id="lcre:Pla8534_55600"/>
<reference evidence="5 6" key="1">
    <citation type="submission" date="2019-02" db="EMBL/GenBank/DDBJ databases">
        <title>Deep-cultivation of Planctomycetes and their phenomic and genomic characterization uncovers novel biology.</title>
        <authorList>
            <person name="Wiegand S."/>
            <person name="Jogler M."/>
            <person name="Boedeker C."/>
            <person name="Pinto D."/>
            <person name="Vollmers J."/>
            <person name="Rivas-Marin E."/>
            <person name="Kohn T."/>
            <person name="Peeters S.H."/>
            <person name="Heuer A."/>
            <person name="Rast P."/>
            <person name="Oberbeckmann S."/>
            <person name="Bunk B."/>
            <person name="Jeske O."/>
            <person name="Meyerdierks A."/>
            <person name="Storesund J.E."/>
            <person name="Kallscheuer N."/>
            <person name="Luecker S."/>
            <person name="Lage O.M."/>
            <person name="Pohl T."/>
            <person name="Merkel B.J."/>
            <person name="Hornburger P."/>
            <person name="Mueller R.-W."/>
            <person name="Bruemmer F."/>
            <person name="Labrenz M."/>
            <person name="Spormann A.M."/>
            <person name="Op den Camp H."/>
            <person name="Overmann J."/>
            <person name="Amann R."/>
            <person name="Jetten M.S.M."/>
            <person name="Mascher T."/>
            <person name="Medema M.H."/>
            <person name="Devos D.P."/>
            <person name="Kaster A.-K."/>
            <person name="Ovreas L."/>
            <person name="Rohde M."/>
            <person name="Galperin M.Y."/>
            <person name="Jogler C."/>
        </authorList>
    </citation>
    <scope>NUCLEOTIDE SEQUENCE [LARGE SCALE GENOMIC DNA]</scope>
    <source>
        <strain evidence="5 6">Pla85_3_4</strain>
    </source>
</reference>
<dbReference type="SMART" id="SM00479">
    <property type="entry name" value="EXOIII"/>
    <property type="match status" value="1"/>
</dbReference>